<keyword evidence="7" id="KW-0812">Transmembrane</keyword>
<evidence type="ECO:0000259" key="8">
    <source>
        <dbReference type="Pfam" id="PF10568"/>
    </source>
</evidence>
<dbReference type="Pfam" id="PF10568">
    <property type="entry name" value="Tom37"/>
    <property type="match status" value="1"/>
</dbReference>
<evidence type="ECO:0000256" key="1">
    <source>
        <dbReference type="ARBA" id="ARBA00004294"/>
    </source>
</evidence>
<evidence type="ECO:0000256" key="4">
    <source>
        <dbReference type="ARBA" id="ARBA00022927"/>
    </source>
</evidence>
<keyword evidence="5" id="KW-0496">Mitochondrion</keyword>
<keyword evidence="2" id="KW-0813">Transport</keyword>
<dbReference type="GO" id="GO:0007005">
    <property type="term" value="P:mitochondrion organization"/>
    <property type="evidence" value="ECO:0007669"/>
    <property type="project" value="TreeGrafter"/>
</dbReference>
<dbReference type="InterPro" id="IPR050931">
    <property type="entry name" value="Mito_Protein_Transport_Metaxin"/>
</dbReference>
<dbReference type="EMBL" id="KN847317">
    <property type="protein sequence ID" value="KIW61990.1"/>
    <property type="molecule type" value="Genomic_DNA"/>
</dbReference>
<dbReference type="GO" id="GO:0015031">
    <property type="term" value="P:protein transport"/>
    <property type="evidence" value="ECO:0007669"/>
    <property type="project" value="UniProtKB-KW"/>
</dbReference>
<dbReference type="GeneID" id="25323954"/>
<keyword evidence="10" id="KW-1185">Reference proteome</keyword>
<gene>
    <name evidence="9" type="ORF">PV05_02046</name>
</gene>
<evidence type="ECO:0000256" key="6">
    <source>
        <dbReference type="ARBA" id="ARBA00023136"/>
    </source>
</evidence>
<evidence type="ECO:0000256" key="3">
    <source>
        <dbReference type="ARBA" id="ARBA00022787"/>
    </source>
</evidence>
<dbReference type="Proteomes" id="UP000054342">
    <property type="component" value="Unassembled WGS sequence"/>
</dbReference>
<keyword evidence="3" id="KW-1000">Mitochondrion outer membrane</keyword>
<evidence type="ECO:0000256" key="5">
    <source>
        <dbReference type="ARBA" id="ARBA00023128"/>
    </source>
</evidence>
<evidence type="ECO:0000256" key="7">
    <source>
        <dbReference type="SAM" id="Phobius"/>
    </source>
</evidence>
<feature type="transmembrane region" description="Helical" evidence="7">
    <location>
        <begin position="364"/>
        <end position="384"/>
    </location>
</feature>
<dbReference type="GO" id="GO:0001401">
    <property type="term" value="C:SAM complex"/>
    <property type="evidence" value="ECO:0007669"/>
    <property type="project" value="InterPro"/>
</dbReference>
<reference evidence="9 10" key="1">
    <citation type="submission" date="2015-01" db="EMBL/GenBank/DDBJ databases">
        <title>The Genome Sequence of Exophiala xenobiotica CBS118157.</title>
        <authorList>
            <consortium name="The Broad Institute Genomics Platform"/>
            <person name="Cuomo C."/>
            <person name="de Hoog S."/>
            <person name="Gorbushina A."/>
            <person name="Stielow B."/>
            <person name="Teixiera M."/>
            <person name="Abouelleil A."/>
            <person name="Chapman S.B."/>
            <person name="Priest M."/>
            <person name="Young S.K."/>
            <person name="Wortman J."/>
            <person name="Nusbaum C."/>
            <person name="Birren B."/>
        </authorList>
    </citation>
    <scope>NUCLEOTIDE SEQUENCE [LARGE SCALE GENOMIC DNA]</scope>
    <source>
        <strain evidence="9 10">CBS 118157</strain>
    </source>
</reference>
<keyword evidence="6 7" id="KW-0472">Membrane</keyword>
<dbReference type="OrthoDB" id="5835136at2759"/>
<evidence type="ECO:0000313" key="10">
    <source>
        <dbReference type="Proteomes" id="UP000054342"/>
    </source>
</evidence>
<comment type="subcellular location">
    <subcellularLocation>
        <location evidence="1">Mitochondrion outer membrane</location>
    </subcellularLocation>
</comment>
<dbReference type="RefSeq" id="XP_013322574.1">
    <property type="nucleotide sequence ID" value="XM_013467120.1"/>
</dbReference>
<accession>A0A0D2F4X2</accession>
<keyword evidence="7" id="KW-1133">Transmembrane helix</keyword>
<sequence>MVLELHTWGPAFDLPSIDPQCLATIYYLQNVLGRPGESWVVIPSSDPRVSPLGELPALRDAETWVAGFSNIIAYLRDVSDGEWDLDKSLDEAQRADRAAFTSFLEFHGQPLLDLSLYVSSDNYLNRTRQALGQILTWPNSWTVPHRLRERAKKRSEHLGLSSLDVDTAQEDNSEDTGLTAHIPKSLRKPKQTVSGLLGRGLQKNKFRLDAITADFFEPVMEMLGGKSYLLSDEESSLDCLMLGYLALMQRPQVPQGWVRDALRTKYAKLGHWTEARITAVSDEPLDVGLIMGRKTGLVPARFQVPQERSLSQVLQAVVEGCISSIPVLGSGFDASEICSIQTAGRDRYREKQLRLARLQRRRDMYVQILASTFAVTGLLGWLGYKGILQLPRRAPQGRKFGEAGALFGLV</sequence>
<proteinExistence type="predicted"/>
<dbReference type="CDD" id="cd03078">
    <property type="entry name" value="GST_N_Metaxin1_like"/>
    <property type="match status" value="1"/>
</dbReference>
<keyword evidence="4" id="KW-0653">Protein transport</keyword>
<dbReference type="PANTHER" id="PTHR12289">
    <property type="entry name" value="METAXIN RELATED"/>
    <property type="match status" value="1"/>
</dbReference>
<evidence type="ECO:0000256" key="2">
    <source>
        <dbReference type="ARBA" id="ARBA00022448"/>
    </source>
</evidence>
<dbReference type="InterPro" id="IPR019564">
    <property type="entry name" value="Sam37/metaxin_N"/>
</dbReference>
<dbReference type="AlphaFoldDB" id="A0A0D2F4X2"/>
<organism evidence="9 10">
    <name type="scientific">Exophiala xenobiotica</name>
    <dbReference type="NCBI Taxonomy" id="348802"/>
    <lineage>
        <taxon>Eukaryota</taxon>
        <taxon>Fungi</taxon>
        <taxon>Dikarya</taxon>
        <taxon>Ascomycota</taxon>
        <taxon>Pezizomycotina</taxon>
        <taxon>Eurotiomycetes</taxon>
        <taxon>Chaetothyriomycetidae</taxon>
        <taxon>Chaetothyriales</taxon>
        <taxon>Herpotrichiellaceae</taxon>
        <taxon>Exophiala</taxon>
    </lineage>
</organism>
<dbReference type="PANTHER" id="PTHR12289:SF41">
    <property type="entry name" value="FAILED AXON CONNECTIONS-RELATED"/>
    <property type="match status" value="1"/>
</dbReference>
<evidence type="ECO:0000313" key="9">
    <source>
        <dbReference type="EMBL" id="KIW61990.1"/>
    </source>
</evidence>
<protein>
    <recommendedName>
        <fullName evidence="8">Mitochondrial outer membrane transport complex Sam37/metaxin N-terminal domain-containing protein</fullName>
    </recommendedName>
</protein>
<dbReference type="HOGENOM" id="CLU_032751_0_0_1"/>
<dbReference type="STRING" id="348802.A0A0D2F4X2"/>
<name>A0A0D2F4X2_9EURO</name>
<feature type="domain" description="Mitochondrial outer membrane transport complex Sam37/metaxin N-terminal" evidence="8">
    <location>
        <begin position="21"/>
        <end position="148"/>
    </location>
</feature>